<dbReference type="Pfam" id="PF20736">
    <property type="entry name" value="Glyco_hydro127M"/>
    <property type="match status" value="1"/>
</dbReference>
<dbReference type="EMBL" id="FOMH01000016">
    <property type="protein sequence ID" value="SFD96255.1"/>
    <property type="molecule type" value="Genomic_DNA"/>
</dbReference>
<dbReference type="OrthoDB" id="9757939at2"/>
<dbReference type="InterPro" id="IPR049046">
    <property type="entry name" value="Beta-AFase-like_GH127_middle"/>
</dbReference>
<gene>
    <name evidence="3" type="ORF">SAMN05216297_11640</name>
</gene>
<dbReference type="STRING" id="739143.SAMN05216297_11640"/>
<reference evidence="4" key="1">
    <citation type="submission" date="2016-10" db="EMBL/GenBank/DDBJ databases">
        <authorList>
            <person name="Varghese N."/>
            <person name="Submissions S."/>
        </authorList>
    </citation>
    <scope>NUCLEOTIDE SEQUENCE [LARGE SCALE GENOMIC DNA]</scope>
    <source>
        <strain evidence="4">CGMCC 1.10370</strain>
    </source>
</reference>
<evidence type="ECO:0008006" key="5">
    <source>
        <dbReference type="Google" id="ProtNLM"/>
    </source>
</evidence>
<dbReference type="SUPFAM" id="SSF48208">
    <property type="entry name" value="Six-hairpin glycosidases"/>
    <property type="match status" value="1"/>
</dbReference>
<dbReference type="InterPro" id="IPR012878">
    <property type="entry name" value="Beta-AFase-like_GH127_cat"/>
</dbReference>
<feature type="domain" description="Non-reducing end beta-L-arabinofuranosidase-like GH127 catalytic" evidence="1">
    <location>
        <begin position="51"/>
        <end position="430"/>
    </location>
</feature>
<dbReference type="GO" id="GO:0005975">
    <property type="term" value="P:carbohydrate metabolic process"/>
    <property type="evidence" value="ECO:0007669"/>
    <property type="project" value="InterPro"/>
</dbReference>
<dbReference type="AlphaFoldDB" id="A0A1I1WM52"/>
<proteinExistence type="predicted"/>
<protein>
    <recommendedName>
        <fullName evidence="5">DUF4986 domain-containing protein</fullName>
    </recommendedName>
</protein>
<evidence type="ECO:0000313" key="4">
    <source>
        <dbReference type="Proteomes" id="UP000199672"/>
    </source>
</evidence>
<dbReference type="RefSeq" id="WP_091498227.1">
    <property type="nucleotide sequence ID" value="NZ_FOMH01000016.1"/>
</dbReference>
<dbReference type="PANTHER" id="PTHR31151:SF0">
    <property type="entry name" value="PROLINE-TRNA LIGASE (DUF1680)"/>
    <property type="match status" value="1"/>
</dbReference>
<evidence type="ECO:0000313" key="3">
    <source>
        <dbReference type="EMBL" id="SFD96255.1"/>
    </source>
</evidence>
<sequence>MKYLNKSKYIVFSLITIITTSAQSHYPGQHQSKIKVGDTKNIQLTAFDLQNVKLLDSPFKDNMIRESKWIMDISADRLLHSFRNNAGIYSGYEGGYFTMKKLGGWESLDCELRGHSTGHILSGLALLYASTGDNKYKVKSDSIVSGLAEIQKVLNQKGYLSAFPENLIDRAIKGQKVWAPWYTQHKLFSGLIDQYLYCDNSLALDIVKGMGDWAYQKLKPLSQEERKTMLRNEFGGMNDSFYALYQITANPNYKFLAEFFYHDDALNPLIDKEDNLNKRHANTYIPKLIGISRAYELEGTNKYREISEFFWNTVVDHHSFITGSNSDKEKFFEPDHQSEHLSGYTGESCNVYNMLKLTRHLFAYDPKIKYVDFYEKALYNHILGQQDPQSGMVAYFLPMKPGAHKVYSTPEDSFWCCVGSGFENQAKYGEFIYYHDKKNLFVNLFIPSQLVWKEKGLTIKQETTFPNQNNIKLTINTAGSEVVPINIRYPNWATDGAKISINGEQQKITVKPGNYIMLNRKWKNGDTIEVVFDLPLKITPAPDNPKIVAVTYGPIVLAAELGNADMIEPAPFSNPKLYNDYYTYDYHVPASITNKLNYSSKELLKNISKVKNNILLFKIKGNEETLKPISDIHRQRYTIYWELNK</sequence>
<dbReference type="PANTHER" id="PTHR31151">
    <property type="entry name" value="PROLINE-TRNA LIGASE (DUF1680)"/>
    <property type="match status" value="1"/>
</dbReference>
<evidence type="ECO:0000259" key="1">
    <source>
        <dbReference type="Pfam" id="PF07944"/>
    </source>
</evidence>
<accession>A0A1I1WM52</accession>
<dbReference type="Proteomes" id="UP000199672">
    <property type="component" value="Unassembled WGS sequence"/>
</dbReference>
<name>A0A1I1WM52_9FLAO</name>
<feature type="domain" description="Non-reducing end beta-L-arabinofuranosidase-like GH127 middle" evidence="2">
    <location>
        <begin position="440"/>
        <end position="533"/>
    </location>
</feature>
<keyword evidence="4" id="KW-1185">Reference proteome</keyword>
<organism evidence="3 4">
    <name type="scientific">Flavobacterium phragmitis</name>
    <dbReference type="NCBI Taxonomy" id="739143"/>
    <lineage>
        <taxon>Bacteria</taxon>
        <taxon>Pseudomonadati</taxon>
        <taxon>Bacteroidota</taxon>
        <taxon>Flavobacteriia</taxon>
        <taxon>Flavobacteriales</taxon>
        <taxon>Flavobacteriaceae</taxon>
        <taxon>Flavobacterium</taxon>
    </lineage>
</organism>
<dbReference type="InterPro" id="IPR008928">
    <property type="entry name" value="6-hairpin_glycosidase_sf"/>
</dbReference>
<dbReference type="Pfam" id="PF07944">
    <property type="entry name" value="Beta-AFase-like_GH127_cat"/>
    <property type="match status" value="1"/>
</dbReference>
<evidence type="ECO:0000259" key="2">
    <source>
        <dbReference type="Pfam" id="PF20736"/>
    </source>
</evidence>